<dbReference type="Proteomes" id="UP000265515">
    <property type="component" value="Unassembled WGS sequence"/>
</dbReference>
<keyword evidence="2" id="KW-1185">Reference proteome</keyword>
<dbReference type="AlphaFoldDB" id="A0A388MBH6"/>
<gene>
    <name evidence="1" type="ORF">CBR_g54026</name>
</gene>
<name>A0A388MBH6_CHABU</name>
<comment type="caution">
    <text evidence="1">The sequence shown here is derived from an EMBL/GenBank/DDBJ whole genome shotgun (WGS) entry which is preliminary data.</text>
</comment>
<organism evidence="1 2">
    <name type="scientific">Chara braunii</name>
    <name type="common">Braun's stonewort</name>
    <dbReference type="NCBI Taxonomy" id="69332"/>
    <lineage>
        <taxon>Eukaryota</taxon>
        <taxon>Viridiplantae</taxon>
        <taxon>Streptophyta</taxon>
        <taxon>Charophyceae</taxon>
        <taxon>Charales</taxon>
        <taxon>Characeae</taxon>
        <taxon>Chara</taxon>
    </lineage>
</organism>
<evidence type="ECO:0000313" key="2">
    <source>
        <dbReference type="Proteomes" id="UP000265515"/>
    </source>
</evidence>
<sequence length="386" mass="43183">MQFEDDPFSLGNDEIQLPILDSCFSADLDDVPCELLDLALQFLRLVLHDGYEGGPIAEREILNQERYLSKCSFVDLQENVCRNGEHGYLAVYAWRLQCCEGSDCGSEFRVPAHEDAVFILHMFRYEDVARETVVVVELYHLRDAQFGVGGVGGWGLVSEGRNSTRTYDASVNGRISLRVRARFGYLQRSLITLGFELERFGEGVSFEADIGGDSHEQEGDELDLARWILLLCPCSYAVSVMDVITTCVGEVHGKPVEVQELRHRCGDGGGRDFRYSRRVNSDVFRHYRVTADGRLVMKLCMGLGYMEGLLCEVTVFVTKSLDDIPDTVPDGGVDVVANMVGLLTSDLLQEHADNQIDFVEWEAVLEAPLVGRRYMTAVLSTDDGYD</sequence>
<accession>A0A388MBH6</accession>
<protein>
    <submittedName>
        <fullName evidence="1">Uncharacterized protein</fullName>
    </submittedName>
</protein>
<dbReference type="EMBL" id="BFEA01000972">
    <property type="protein sequence ID" value="GBG91931.1"/>
    <property type="molecule type" value="Genomic_DNA"/>
</dbReference>
<reference evidence="1 2" key="1">
    <citation type="journal article" date="2018" name="Cell">
        <title>The Chara Genome: Secondary Complexity and Implications for Plant Terrestrialization.</title>
        <authorList>
            <person name="Nishiyama T."/>
            <person name="Sakayama H."/>
            <person name="Vries J.D."/>
            <person name="Buschmann H."/>
            <person name="Saint-Marcoux D."/>
            <person name="Ullrich K.K."/>
            <person name="Haas F.B."/>
            <person name="Vanderstraeten L."/>
            <person name="Becker D."/>
            <person name="Lang D."/>
            <person name="Vosolsobe S."/>
            <person name="Rombauts S."/>
            <person name="Wilhelmsson P.K.I."/>
            <person name="Janitza P."/>
            <person name="Kern R."/>
            <person name="Heyl A."/>
            <person name="Rumpler F."/>
            <person name="Villalobos L.I.A.C."/>
            <person name="Clay J.M."/>
            <person name="Skokan R."/>
            <person name="Toyoda A."/>
            <person name="Suzuki Y."/>
            <person name="Kagoshima H."/>
            <person name="Schijlen E."/>
            <person name="Tajeshwar N."/>
            <person name="Catarino B."/>
            <person name="Hetherington A.J."/>
            <person name="Saltykova A."/>
            <person name="Bonnot C."/>
            <person name="Breuninger H."/>
            <person name="Symeonidi A."/>
            <person name="Radhakrishnan G.V."/>
            <person name="Van Nieuwerburgh F."/>
            <person name="Deforce D."/>
            <person name="Chang C."/>
            <person name="Karol K.G."/>
            <person name="Hedrich R."/>
            <person name="Ulvskov P."/>
            <person name="Glockner G."/>
            <person name="Delwiche C.F."/>
            <person name="Petrasek J."/>
            <person name="Van de Peer Y."/>
            <person name="Friml J."/>
            <person name="Beilby M."/>
            <person name="Dolan L."/>
            <person name="Kohara Y."/>
            <person name="Sugano S."/>
            <person name="Fujiyama A."/>
            <person name="Delaux P.-M."/>
            <person name="Quint M."/>
            <person name="TheiBen G."/>
            <person name="Hagemann M."/>
            <person name="Harholt J."/>
            <person name="Dunand C."/>
            <person name="Zachgo S."/>
            <person name="Langdale J."/>
            <person name="Maumus F."/>
            <person name="Straeten D.V.D."/>
            <person name="Gould S.B."/>
            <person name="Rensing S.A."/>
        </authorList>
    </citation>
    <scope>NUCLEOTIDE SEQUENCE [LARGE SCALE GENOMIC DNA]</scope>
    <source>
        <strain evidence="1 2">S276</strain>
    </source>
</reference>
<dbReference type="Gramene" id="GBG91931">
    <property type="protein sequence ID" value="GBG91931"/>
    <property type="gene ID" value="CBR_g54026"/>
</dbReference>
<evidence type="ECO:0000313" key="1">
    <source>
        <dbReference type="EMBL" id="GBG91931.1"/>
    </source>
</evidence>
<proteinExistence type="predicted"/>